<dbReference type="InterPro" id="IPR023796">
    <property type="entry name" value="Serpin_dom"/>
</dbReference>
<dbReference type="AlphaFoldDB" id="A0AAE3FQ09"/>
<sequence>MTRERMMPTRGRREVLALAGAVQGALLAGCLDGNSSPGGGMGGHIDDLPTRDLDQLVAGNDQFALDALMELIEEKPDENLFFSPYSIRAALAMTWAGARGETEAVMADALAFALDQDDQHAAFGDLEAELDARSDATENNDGEPFTLRAVNDVWGRKEYPYRDEYLDALDEHYGAELHSVPFETDPEAARQEINEYIAEQTEDRIDELLPENSISASTVLVLTNAIYFHASWLHQFSEGSTEPAEFSALDGSTDEVSMMSQEQRFPYTEVEGHQLVDLPYVGEEVSMTVILPAEGEFEEFEEALDPATLGGLLDELSTIQGTIELPRFEYESSFALKDVLSALGMEVAFDLGSADFSGIVEGGGLAISDVWHDAFVAVDEEGTEAAAATAVGMEESAPQETFEMTVDRPFLFCIRDRPTDTLLFVGRVVDAAAAQ</sequence>
<evidence type="ECO:0000259" key="2">
    <source>
        <dbReference type="SMART" id="SM00093"/>
    </source>
</evidence>
<proteinExistence type="inferred from homology"/>
<dbReference type="PANTHER" id="PTHR11461">
    <property type="entry name" value="SERINE PROTEASE INHIBITOR, SERPIN"/>
    <property type="match status" value="1"/>
</dbReference>
<reference evidence="3 4" key="1">
    <citation type="journal article" date="2022" name="Syst. Appl. Microbiol.">
        <title>Natronocalculus amylovorans gen. nov., sp. nov., and Natranaeroarchaeum aerophilus sp. nov., dominant culturable amylolytic natronoarchaea from hypersaline soda lakes in southwestern Siberia.</title>
        <authorList>
            <person name="Sorokin D.Y."/>
            <person name="Elcheninov A.G."/>
            <person name="Khizhniak T.V."/>
            <person name="Koenen M."/>
            <person name="Bale N.J."/>
            <person name="Damste J.S.S."/>
            <person name="Kublanov I.V."/>
        </authorList>
    </citation>
    <scope>NUCLEOTIDE SEQUENCE [LARGE SCALE GENOMIC DNA]</scope>
    <source>
        <strain evidence="3 4">AArc-St1-1</strain>
    </source>
</reference>
<comment type="similarity">
    <text evidence="1">Belongs to the serpin family.</text>
</comment>
<dbReference type="Gene3D" id="3.30.497.10">
    <property type="entry name" value="Antithrombin, subunit I, domain 2"/>
    <property type="match status" value="1"/>
</dbReference>
<dbReference type="GO" id="GO:0004867">
    <property type="term" value="F:serine-type endopeptidase inhibitor activity"/>
    <property type="evidence" value="ECO:0007669"/>
    <property type="project" value="InterPro"/>
</dbReference>
<dbReference type="PROSITE" id="PS00284">
    <property type="entry name" value="SERPIN"/>
    <property type="match status" value="1"/>
</dbReference>
<protein>
    <submittedName>
        <fullName evidence="3">Serpin family protein</fullName>
    </submittedName>
</protein>
<dbReference type="CDD" id="cd19590">
    <property type="entry name" value="serpin_thermopin-like"/>
    <property type="match status" value="1"/>
</dbReference>
<accession>A0AAE3FQ09</accession>
<name>A0AAE3FQ09_9EURY</name>
<dbReference type="InterPro" id="IPR042178">
    <property type="entry name" value="Serpin_sf_1"/>
</dbReference>
<dbReference type="PROSITE" id="PS51257">
    <property type="entry name" value="PROKAR_LIPOPROTEIN"/>
    <property type="match status" value="1"/>
</dbReference>
<gene>
    <name evidence="3" type="ORF">AArcSt11_05225</name>
</gene>
<dbReference type="SUPFAM" id="SSF56574">
    <property type="entry name" value="Serpins"/>
    <property type="match status" value="1"/>
</dbReference>
<organism evidence="3 4">
    <name type="scientific">Natranaeroarchaeum aerophilus</name>
    <dbReference type="NCBI Taxonomy" id="2917711"/>
    <lineage>
        <taxon>Archaea</taxon>
        <taxon>Methanobacteriati</taxon>
        <taxon>Methanobacteriota</taxon>
        <taxon>Stenosarchaea group</taxon>
        <taxon>Halobacteria</taxon>
        <taxon>Halobacteriales</taxon>
        <taxon>Natronoarchaeaceae</taxon>
        <taxon>Natranaeroarchaeum</taxon>
    </lineage>
</organism>
<evidence type="ECO:0000313" key="3">
    <source>
        <dbReference type="EMBL" id="MCL9813051.1"/>
    </source>
</evidence>
<dbReference type="InterPro" id="IPR042185">
    <property type="entry name" value="Serpin_sf_2"/>
</dbReference>
<dbReference type="EMBL" id="JAKRVY010000002">
    <property type="protein sequence ID" value="MCL9813051.1"/>
    <property type="molecule type" value="Genomic_DNA"/>
</dbReference>
<keyword evidence="4" id="KW-1185">Reference proteome</keyword>
<dbReference type="InterPro" id="IPR023795">
    <property type="entry name" value="Serpin_CS"/>
</dbReference>
<dbReference type="RefSeq" id="WP_250595232.1">
    <property type="nucleotide sequence ID" value="NZ_JAKRVY010000002.1"/>
</dbReference>
<dbReference type="InterPro" id="IPR000215">
    <property type="entry name" value="Serpin_fam"/>
</dbReference>
<evidence type="ECO:0000256" key="1">
    <source>
        <dbReference type="RuleBase" id="RU000411"/>
    </source>
</evidence>
<dbReference type="Pfam" id="PF00079">
    <property type="entry name" value="Serpin"/>
    <property type="match status" value="1"/>
</dbReference>
<dbReference type="GO" id="GO:0005615">
    <property type="term" value="C:extracellular space"/>
    <property type="evidence" value="ECO:0007669"/>
    <property type="project" value="InterPro"/>
</dbReference>
<comment type="caution">
    <text evidence="3">The sequence shown here is derived from an EMBL/GenBank/DDBJ whole genome shotgun (WGS) entry which is preliminary data.</text>
</comment>
<dbReference type="Proteomes" id="UP001202674">
    <property type="component" value="Unassembled WGS sequence"/>
</dbReference>
<dbReference type="InterPro" id="IPR036186">
    <property type="entry name" value="Serpin_sf"/>
</dbReference>
<dbReference type="Gene3D" id="2.30.39.10">
    <property type="entry name" value="Alpha-1-antitrypsin, domain 1"/>
    <property type="match status" value="1"/>
</dbReference>
<dbReference type="SMART" id="SM00093">
    <property type="entry name" value="SERPIN"/>
    <property type="match status" value="1"/>
</dbReference>
<evidence type="ECO:0000313" key="4">
    <source>
        <dbReference type="Proteomes" id="UP001202674"/>
    </source>
</evidence>
<feature type="domain" description="Serpin" evidence="2">
    <location>
        <begin position="65"/>
        <end position="431"/>
    </location>
</feature>
<dbReference type="PANTHER" id="PTHR11461:SF211">
    <property type="entry name" value="GH10112P-RELATED"/>
    <property type="match status" value="1"/>
</dbReference>